<evidence type="ECO:0000313" key="2">
    <source>
        <dbReference type="Proteomes" id="UP000001075"/>
    </source>
</evidence>
<dbReference type="Proteomes" id="UP000001075">
    <property type="component" value="Unassembled WGS sequence"/>
</dbReference>
<dbReference type="EMBL" id="JH000634">
    <property type="protein sequence ID" value="EGV98715.1"/>
    <property type="molecule type" value="Genomic_DNA"/>
</dbReference>
<organism evidence="1 2">
    <name type="scientific">Cricetulus griseus</name>
    <name type="common">Chinese hamster</name>
    <name type="synonym">Cricetulus barabensis griseus</name>
    <dbReference type="NCBI Taxonomy" id="10029"/>
    <lineage>
        <taxon>Eukaryota</taxon>
        <taxon>Metazoa</taxon>
        <taxon>Chordata</taxon>
        <taxon>Craniata</taxon>
        <taxon>Vertebrata</taxon>
        <taxon>Euteleostomi</taxon>
        <taxon>Mammalia</taxon>
        <taxon>Eutheria</taxon>
        <taxon>Euarchontoglires</taxon>
        <taxon>Glires</taxon>
        <taxon>Rodentia</taxon>
        <taxon>Myomorpha</taxon>
        <taxon>Muroidea</taxon>
        <taxon>Cricetidae</taxon>
        <taxon>Cricetinae</taxon>
        <taxon>Cricetulus</taxon>
    </lineage>
</organism>
<name>G3HRE3_CRIGR</name>
<dbReference type="AlphaFoldDB" id="G3HRE3"/>
<protein>
    <submittedName>
        <fullName evidence="1">Uncharacterized protein</fullName>
    </submittedName>
</protein>
<reference evidence="2" key="1">
    <citation type="journal article" date="2011" name="Nat. Biotechnol.">
        <title>The genomic sequence of the Chinese hamster ovary (CHO)-K1 cell line.</title>
        <authorList>
            <person name="Xu X."/>
            <person name="Nagarajan H."/>
            <person name="Lewis N.E."/>
            <person name="Pan S."/>
            <person name="Cai Z."/>
            <person name="Liu X."/>
            <person name="Chen W."/>
            <person name="Xie M."/>
            <person name="Wang W."/>
            <person name="Hammond S."/>
            <person name="Andersen M.R."/>
            <person name="Neff N."/>
            <person name="Passarelli B."/>
            <person name="Koh W."/>
            <person name="Fan H.C."/>
            <person name="Wang J."/>
            <person name="Gui Y."/>
            <person name="Lee K.H."/>
            <person name="Betenbaugh M.J."/>
            <person name="Quake S.R."/>
            <person name="Famili I."/>
            <person name="Palsson B.O."/>
            <person name="Wang J."/>
        </authorList>
    </citation>
    <scope>NUCLEOTIDE SEQUENCE [LARGE SCALE GENOMIC DNA]</scope>
    <source>
        <strain evidence="2">CHO K1 cell line</strain>
    </source>
</reference>
<evidence type="ECO:0000313" key="1">
    <source>
        <dbReference type="EMBL" id="EGV98715.1"/>
    </source>
</evidence>
<gene>
    <name evidence="1" type="ORF">I79_013409</name>
</gene>
<sequence length="70" mass="8407">MMFSLPYRWKLFVCKKEKGVTSWTNISDFKWQKNQGTRIHCKTRCFYDHLIINRVLPSPECLSGKQLKQL</sequence>
<dbReference type="InParanoid" id="G3HRE3"/>
<accession>G3HRE3</accession>
<proteinExistence type="predicted"/>